<comment type="similarity">
    <text evidence="1">Belongs to the glycosyltransferase 2 family. WaaE/KdtX subfamily.</text>
</comment>
<dbReference type="PANTHER" id="PTHR43630:SF2">
    <property type="entry name" value="GLYCOSYLTRANSFERASE"/>
    <property type="match status" value="1"/>
</dbReference>
<feature type="transmembrane region" description="Helical" evidence="2">
    <location>
        <begin position="222"/>
        <end position="244"/>
    </location>
</feature>
<evidence type="ECO:0000259" key="3">
    <source>
        <dbReference type="Pfam" id="PF00535"/>
    </source>
</evidence>
<dbReference type="SUPFAM" id="SSF53448">
    <property type="entry name" value="Nucleotide-diphospho-sugar transferases"/>
    <property type="match status" value="1"/>
</dbReference>
<sequence length="277" mass="32081">MTLDLTIAIPVKNEGTDLLACLNVIGHDFAKRVVVIDSGSSDATPSIAKEWGADVVDFAWDGQFPKKRNWFLRDHPPETKWVLFLDADEHLTSVFKEELRATLPKTEHVGFWLHYTIYFLGGELKHGYPLEKLALFQVGSGEYERIDETGWSKLDMEIHEHPILDGTLGTIRSKIDHRDFRPLHHYIAKHNEYSSWEAARFQVRSEEDRASMTWKQRLKYRIVTSPLAGPVYFVGAYFFMRGFLDGSRGFVFALLKMSYFTQVYCKIREARQATELR</sequence>
<feature type="domain" description="Glycosyltransferase 2-like" evidence="3">
    <location>
        <begin position="6"/>
        <end position="125"/>
    </location>
</feature>
<evidence type="ECO:0000313" key="5">
    <source>
        <dbReference type="Proteomes" id="UP001430306"/>
    </source>
</evidence>
<keyword evidence="2" id="KW-0812">Transmembrane</keyword>
<dbReference type="RefSeq" id="WP_230273614.1">
    <property type="nucleotide sequence ID" value="NZ_JAJKFW010000022.1"/>
</dbReference>
<reference evidence="4" key="1">
    <citation type="submission" date="2021-11" db="EMBL/GenBank/DDBJ databases">
        <title>Genome sequence.</title>
        <authorList>
            <person name="Sun Q."/>
        </authorList>
    </citation>
    <scope>NUCLEOTIDE SEQUENCE</scope>
    <source>
        <strain evidence="4">JC740</strain>
    </source>
</reference>
<dbReference type="PANTHER" id="PTHR43630">
    <property type="entry name" value="POLY-BETA-1,6-N-ACETYL-D-GLUCOSAMINE SYNTHASE"/>
    <property type="match status" value="1"/>
</dbReference>
<protein>
    <submittedName>
        <fullName evidence="4">Glycosyltransferase family 2 protein</fullName>
    </submittedName>
</protein>
<evidence type="ECO:0000256" key="2">
    <source>
        <dbReference type="SAM" id="Phobius"/>
    </source>
</evidence>
<dbReference type="Proteomes" id="UP001430306">
    <property type="component" value="Unassembled WGS sequence"/>
</dbReference>
<dbReference type="Gene3D" id="3.90.550.10">
    <property type="entry name" value="Spore Coat Polysaccharide Biosynthesis Protein SpsA, Chain A"/>
    <property type="match status" value="1"/>
</dbReference>
<evidence type="ECO:0000313" key="4">
    <source>
        <dbReference type="EMBL" id="MCC9642714.1"/>
    </source>
</evidence>
<evidence type="ECO:0000256" key="1">
    <source>
        <dbReference type="ARBA" id="ARBA00038494"/>
    </source>
</evidence>
<keyword evidence="5" id="KW-1185">Reference proteome</keyword>
<dbReference type="Pfam" id="PF00535">
    <property type="entry name" value="Glycos_transf_2"/>
    <property type="match status" value="1"/>
</dbReference>
<proteinExistence type="inferred from homology"/>
<accession>A0ABS8NH37</accession>
<organism evidence="4 5">
    <name type="scientific">Rhodopirellula halodulae</name>
    <dbReference type="NCBI Taxonomy" id="2894198"/>
    <lineage>
        <taxon>Bacteria</taxon>
        <taxon>Pseudomonadati</taxon>
        <taxon>Planctomycetota</taxon>
        <taxon>Planctomycetia</taxon>
        <taxon>Pirellulales</taxon>
        <taxon>Pirellulaceae</taxon>
        <taxon>Rhodopirellula</taxon>
    </lineage>
</organism>
<gene>
    <name evidence="4" type="ORF">LOC71_10535</name>
</gene>
<dbReference type="InterPro" id="IPR001173">
    <property type="entry name" value="Glyco_trans_2-like"/>
</dbReference>
<dbReference type="InterPro" id="IPR029044">
    <property type="entry name" value="Nucleotide-diphossugar_trans"/>
</dbReference>
<dbReference type="CDD" id="cd02511">
    <property type="entry name" value="Beta4Glucosyltransferase"/>
    <property type="match status" value="1"/>
</dbReference>
<keyword evidence="2" id="KW-0472">Membrane</keyword>
<dbReference type="EMBL" id="JAJKFW010000022">
    <property type="protein sequence ID" value="MCC9642714.1"/>
    <property type="molecule type" value="Genomic_DNA"/>
</dbReference>
<comment type="caution">
    <text evidence="4">The sequence shown here is derived from an EMBL/GenBank/DDBJ whole genome shotgun (WGS) entry which is preliminary data.</text>
</comment>
<name>A0ABS8NH37_9BACT</name>
<keyword evidence="2" id="KW-1133">Transmembrane helix</keyword>